<evidence type="ECO:0000256" key="7">
    <source>
        <dbReference type="SAM" id="MobiDB-lite"/>
    </source>
</evidence>
<feature type="domain" description="SSD" evidence="9">
    <location>
        <begin position="379"/>
        <end position="516"/>
    </location>
</feature>
<evidence type="ECO:0000256" key="6">
    <source>
        <dbReference type="ARBA" id="ARBA00023180"/>
    </source>
</evidence>
<feature type="region of interest" description="Disordered" evidence="7">
    <location>
        <begin position="1"/>
        <end position="104"/>
    </location>
</feature>
<dbReference type="InterPro" id="IPR003392">
    <property type="entry name" value="PTHD_SSD"/>
</dbReference>
<feature type="transmembrane region" description="Helical" evidence="8">
    <location>
        <begin position="408"/>
        <end position="430"/>
    </location>
</feature>
<feature type="compositionally biased region" description="Basic and acidic residues" evidence="7">
    <location>
        <begin position="12"/>
        <end position="23"/>
    </location>
</feature>
<sequence>MPQVEPEPETWPEQKPKLTKRDSATGTEWNWEFEESESEGKQPPPGPPGKDAPPLRTDGDDAPRPEGDDAPPLPLEPDVAPRLPLERDDAPLPEEETPKPITVSGHRRRCHTDCLEAPLSRAFQWLGWQVGAHPWVFLLVPLMLTAALGTGFLYLPKNEQENLEYQYTPVGSPAKAERRFVQGHFTTNDSYRFSPSRRSTESNFISLLVVSYSDSLLDPATFTEVSKLDGAVQDLRAAQENGSQIQYQQVCAKYRAGCVPPNPLLHAWQVDKTLDLSSISFPIYNHSGHPLYLTGFFGGHILGGSLGMGQLLLQAKAMRLLYHLKTELPEDDVQSKQWIINFLDQLNNIKKSLALKKIEVVHFTSVSRRLEFEATSQTVVPLFHLAYVFIILFAVTSCCRFDCIRNKMCVAAFGVISAFLAVVSGFGLLLHIGVPFVIIVANSPFLILGVGVDDMFIMISAWHETSLADDIRERMSSVYSKVAVSITITTVTNILAFYTGVMSSFRSMSFPQGIRK</sequence>
<evidence type="ECO:0000256" key="2">
    <source>
        <dbReference type="ARBA" id="ARBA00005585"/>
    </source>
</evidence>
<evidence type="ECO:0000313" key="10">
    <source>
        <dbReference type="Ensembl" id="ENSSBOP00000035562.1"/>
    </source>
</evidence>
<evidence type="ECO:0000256" key="4">
    <source>
        <dbReference type="ARBA" id="ARBA00022989"/>
    </source>
</evidence>
<name>A0A2K6UUP9_SAIBB</name>
<dbReference type="GO" id="GO:0016020">
    <property type="term" value="C:membrane"/>
    <property type="evidence" value="ECO:0007669"/>
    <property type="project" value="UniProtKB-SubCell"/>
</dbReference>
<comment type="subcellular location">
    <subcellularLocation>
        <location evidence="1">Membrane</location>
        <topology evidence="1">Multi-pass membrane protein</topology>
    </subcellularLocation>
</comment>
<dbReference type="Gene3D" id="1.20.1640.10">
    <property type="entry name" value="Multidrug efflux transporter AcrB transmembrane domain"/>
    <property type="match status" value="1"/>
</dbReference>
<feature type="compositionally biased region" description="Basic and acidic residues" evidence="7">
    <location>
        <begin position="57"/>
        <end position="67"/>
    </location>
</feature>
<evidence type="ECO:0000256" key="3">
    <source>
        <dbReference type="ARBA" id="ARBA00022692"/>
    </source>
</evidence>
<gene>
    <name evidence="10" type="primary">PTCHD3</name>
</gene>
<feature type="compositionally biased region" description="Pro residues" evidence="7">
    <location>
        <begin position="42"/>
        <end position="51"/>
    </location>
</feature>
<comment type="similarity">
    <text evidence="2">Belongs to the patched family.</text>
</comment>
<protein>
    <submittedName>
        <fullName evidence="10">Patched domain containing 3/pseudo</fullName>
    </submittedName>
</protein>
<keyword evidence="4 8" id="KW-1133">Transmembrane helix</keyword>
<feature type="transmembrane region" description="Helical" evidence="8">
    <location>
        <begin position="135"/>
        <end position="155"/>
    </location>
</feature>
<reference evidence="10" key="2">
    <citation type="submission" date="2025-09" db="UniProtKB">
        <authorList>
            <consortium name="Ensembl"/>
        </authorList>
    </citation>
    <scope>IDENTIFICATION</scope>
</reference>
<organism evidence="10 11">
    <name type="scientific">Saimiri boliviensis boliviensis</name>
    <name type="common">Bolivian squirrel monkey</name>
    <dbReference type="NCBI Taxonomy" id="39432"/>
    <lineage>
        <taxon>Eukaryota</taxon>
        <taxon>Metazoa</taxon>
        <taxon>Chordata</taxon>
        <taxon>Craniata</taxon>
        <taxon>Vertebrata</taxon>
        <taxon>Euteleostomi</taxon>
        <taxon>Mammalia</taxon>
        <taxon>Eutheria</taxon>
        <taxon>Euarchontoglires</taxon>
        <taxon>Primates</taxon>
        <taxon>Haplorrhini</taxon>
        <taxon>Platyrrhini</taxon>
        <taxon>Cebidae</taxon>
        <taxon>Saimiriinae</taxon>
        <taxon>Saimiri</taxon>
    </lineage>
</organism>
<dbReference type="Proteomes" id="UP000233220">
    <property type="component" value="Unplaced"/>
</dbReference>
<dbReference type="InterPro" id="IPR000731">
    <property type="entry name" value="SSD"/>
</dbReference>
<reference evidence="10" key="1">
    <citation type="submission" date="2025-08" db="UniProtKB">
        <authorList>
            <consortium name="Ensembl"/>
        </authorList>
    </citation>
    <scope>IDENTIFICATION</scope>
</reference>
<feature type="transmembrane region" description="Helical" evidence="8">
    <location>
        <begin position="378"/>
        <end position="396"/>
    </location>
</feature>
<keyword evidence="5 8" id="KW-0472">Membrane</keyword>
<keyword evidence="6" id="KW-0325">Glycoprotein</keyword>
<dbReference type="AlphaFoldDB" id="A0A2K6UUP9"/>
<dbReference type="PROSITE" id="PS50156">
    <property type="entry name" value="SSD"/>
    <property type="match status" value="1"/>
</dbReference>
<dbReference type="PANTHER" id="PTHR10796:SF60">
    <property type="entry name" value="PATCHED DOMAIN-CONTAINING PROTEIN 3"/>
    <property type="match status" value="1"/>
</dbReference>
<dbReference type="GeneTree" id="ENSGT00940000158727"/>
<dbReference type="Ensembl" id="ENSSBOT00000052493.1">
    <property type="protein sequence ID" value="ENSSBOP00000035562.1"/>
    <property type="gene ID" value="ENSSBOG00000033934.1"/>
</dbReference>
<feature type="transmembrane region" description="Helical" evidence="8">
    <location>
        <begin position="478"/>
        <end position="501"/>
    </location>
</feature>
<feature type="compositionally biased region" description="Acidic residues" evidence="7">
    <location>
        <begin position="1"/>
        <end position="10"/>
    </location>
</feature>
<evidence type="ECO:0000256" key="8">
    <source>
        <dbReference type="SAM" id="Phobius"/>
    </source>
</evidence>
<proteinExistence type="inferred from homology"/>
<keyword evidence="11" id="KW-1185">Reference proteome</keyword>
<feature type="transmembrane region" description="Helical" evidence="8">
    <location>
        <begin position="436"/>
        <end position="457"/>
    </location>
</feature>
<dbReference type="PANTHER" id="PTHR10796">
    <property type="entry name" value="PATCHED-RELATED"/>
    <property type="match status" value="1"/>
</dbReference>
<evidence type="ECO:0000256" key="1">
    <source>
        <dbReference type="ARBA" id="ARBA00004141"/>
    </source>
</evidence>
<accession>A0A2K6UUP9</accession>
<dbReference type="SUPFAM" id="SSF82866">
    <property type="entry name" value="Multidrug efflux transporter AcrB transmembrane domain"/>
    <property type="match status" value="1"/>
</dbReference>
<evidence type="ECO:0000256" key="5">
    <source>
        <dbReference type="ARBA" id="ARBA00023136"/>
    </source>
</evidence>
<feature type="transmembrane region" description="Helical" evidence="8">
    <location>
        <begin position="291"/>
        <end position="313"/>
    </location>
</feature>
<dbReference type="Pfam" id="PF02460">
    <property type="entry name" value="Patched"/>
    <property type="match status" value="1"/>
</dbReference>
<evidence type="ECO:0000313" key="11">
    <source>
        <dbReference type="Proteomes" id="UP000233220"/>
    </source>
</evidence>
<keyword evidence="3 8" id="KW-0812">Transmembrane</keyword>
<evidence type="ECO:0000259" key="9">
    <source>
        <dbReference type="PROSITE" id="PS50156"/>
    </source>
</evidence>
<dbReference type="InterPro" id="IPR051697">
    <property type="entry name" value="Patched_domain-protein"/>
</dbReference>